<evidence type="ECO:0000256" key="1">
    <source>
        <dbReference type="SAM" id="Coils"/>
    </source>
</evidence>
<accession>A0A521E9W5</accession>
<evidence type="ECO:0000313" key="3">
    <source>
        <dbReference type="Proteomes" id="UP000319040"/>
    </source>
</evidence>
<keyword evidence="1" id="KW-0175">Coiled coil</keyword>
<dbReference type="EMBL" id="FXTB01000008">
    <property type="protein sequence ID" value="SMO80241.1"/>
    <property type="molecule type" value="Genomic_DNA"/>
</dbReference>
<dbReference type="AlphaFoldDB" id="A0A521E9W5"/>
<keyword evidence="3" id="KW-1185">Reference proteome</keyword>
<protein>
    <submittedName>
        <fullName evidence="2">Uncharacterized protein</fullName>
    </submittedName>
</protein>
<dbReference type="Proteomes" id="UP000319040">
    <property type="component" value="Unassembled WGS sequence"/>
</dbReference>
<evidence type="ECO:0000313" key="2">
    <source>
        <dbReference type="EMBL" id="SMO80241.1"/>
    </source>
</evidence>
<dbReference type="RefSeq" id="WP_142534081.1">
    <property type="nucleotide sequence ID" value="NZ_FXTB01000008.1"/>
</dbReference>
<organism evidence="2 3">
    <name type="scientific">Saccharicrinis carchari</name>
    <dbReference type="NCBI Taxonomy" id="1168039"/>
    <lineage>
        <taxon>Bacteria</taxon>
        <taxon>Pseudomonadati</taxon>
        <taxon>Bacteroidota</taxon>
        <taxon>Bacteroidia</taxon>
        <taxon>Marinilabiliales</taxon>
        <taxon>Marinilabiliaceae</taxon>
        <taxon>Saccharicrinis</taxon>
    </lineage>
</organism>
<gene>
    <name evidence="2" type="ORF">SAMN06265379_10823</name>
</gene>
<proteinExistence type="predicted"/>
<dbReference type="OrthoDB" id="1121435at2"/>
<name>A0A521E9W5_SACCC</name>
<feature type="coiled-coil region" evidence="1">
    <location>
        <begin position="56"/>
        <end position="83"/>
    </location>
</feature>
<sequence>MKNGVIQLIDLEFEYKIWKKRLDLFSSEVELIVSRNTHLPEDKKHKSLNAVELLALEVHKEALEKLKGRIKTKEQELKFYNKDFPITEVHDFFLEHLELRSKNEKMLQLHLDRISDIVTAIGV</sequence>
<reference evidence="2 3" key="1">
    <citation type="submission" date="2017-05" db="EMBL/GenBank/DDBJ databases">
        <authorList>
            <person name="Varghese N."/>
            <person name="Submissions S."/>
        </authorList>
    </citation>
    <scope>NUCLEOTIDE SEQUENCE [LARGE SCALE GENOMIC DNA]</scope>
    <source>
        <strain evidence="2 3">DSM 27040</strain>
    </source>
</reference>